<keyword evidence="1" id="KW-0808">Transferase</keyword>
<dbReference type="Pfam" id="PF13578">
    <property type="entry name" value="Methyltransf_24"/>
    <property type="match status" value="1"/>
</dbReference>
<protein>
    <submittedName>
        <fullName evidence="1">Class I SAM-dependent methyltransferase</fullName>
    </submittedName>
</protein>
<name>A0A4V6PIW0_9GAMM</name>
<reference evidence="1 2" key="1">
    <citation type="submission" date="2019-03" db="EMBL/GenBank/DDBJ databases">
        <title>Seongchinamella monodicae gen. nov., sp. nov., a novel member of the Gammaproteobacteria isolated from a tidal mudflat of beach.</title>
        <authorList>
            <person name="Yang H.G."/>
            <person name="Kang J.W."/>
            <person name="Lee S.D."/>
        </authorList>
    </citation>
    <scope>NUCLEOTIDE SEQUENCE [LARGE SCALE GENOMIC DNA]</scope>
    <source>
        <strain evidence="1 2">GH4-78</strain>
    </source>
</reference>
<dbReference type="SUPFAM" id="SSF53335">
    <property type="entry name" value="S-adenosyl-L-methionine-dependent methyltransferases"/>
    <property type="match status" value="1"/>
</dbReference>
<dbReference type="PANTHER" id="PTHR40036:SF1">
    <property type="entry name" value="MACROCIN O-METHYLTRANSFERASE"/>
    <property type="match status" value="1"/>
</dbReference>
<dbReference type="Proteomes" id="UP000295554">
    <property type="component" value="Unassembled WGS sequence"/>
</dbReference>
<keyword evidence="2" id="KW-1185">Reference proteome</keyword>
<dbReference type="AlphaFoldDB" id="A0A4V6PIW0"/>
<accession>A0A4V6PIW0</accession>
<evidence type="ECO:0000313" key="1">
    <source>
        <dbReference type="EMBL" id="TDG11612.1"/>
    </source>
</evidence>
<dbReference type="GO" id="GO:0008168">
    <property type="term" value="F:methyltransferase activity"/>
    <property type="evidence" value="ECO:0007669"/>
    <property type="project" value="UniProtKB-KW"/>
</dbReference>
<dbReference type="EMBL" id="SMSE01000005">
    <property type="protein sequence ID" value="TDG11612.1"/>
    <property type="molecule type" value="Genomic_DNA"/>
</dbReference>
<keyword evidence="1" id="KW-0489">Methyltransferase</keyword>
<dbReference type="Gene3D" id="3.40.50.150">
    <property type="entry name" value="Vaccinia Virus protein VP39"/>
    <property type="match status" value="1"/>
</dbReference>
<sequence length="290" mass="33683">MHSTNIQNQHLVKLQQSTESDLLEMIKAKIKEYIAKAIKPEIEAARLRSQEETRTIVAEEVAKALKNERMAFHWIVRNEILKSQYNLHFAELREASESSFDYAKKHFQSSKAFDDKVRLREYLFTEQNFTEGLFLEFGVFKGESIRQIADLFPEREIHGFDSFEGLPGNWRLGFDKGHFSTELPTDLPGNVALHQGWFSNSLPIFLAKNEEGISFLHVDCDLYSSTETIFKLLPDRIGSGTIILFDEYYNYPDWEKGEYKAFQEYIAESGKQYEYIAHNIAQCQVAVRIL</sequence>
<dbReference type="InterPro" id="IPR029063">
    <property type="entry name" value="SAM-dependent_MTases_sf"/>
</dbReference>
<organism evidence="1 2">
    <name type="scientific">Seongchinamella unica</name>
    <dbReference type="NCBI Taxonomy" id="2547392"/>
    <lineage>
        <taxon>Bacteria</taxon>
        <taxon>Pseudomonadati</taxon>
        <taxon>Pseudomonadota</taxon>
        <taxon>Gammaproteobacteria</taxon>
        <taxon>Cellvibrionales</taxon>
        <taxon>Halieaceae</taxon>
        <taxon>Seongchinamella</taxon>
    </lineage>
</organism>
<dbReference type="RefSeq" id="WP_133215346.1">
    <property type="nucleotide sequence ID" value="NZ_SMSE01000005.1"/>
</dbReference>
<dbReference type="PANTHER" id="PTHR40036">
    <property type="entry name" value="MACROCIN O-METHYLTRANSFERASE"/>
    <property type="match status" value="1"/>
</dbReference>
<dbReference type="InterPro" id="IPR008884">
    <property type="entry name" value="TylF_MeTrfase"/>
</dbReference>
<proteinExistence type="predicted"/>
<dbReference type="GO" id="GO:0032259">
    <property type="term" value="P:methylation"/>
    <property type="evidence" value="ECO:0007669"/>
    <property type="project" value="UniProtKB-KW"/>
</dbReference>
<gene>
    <name evidence="1" type="ORF">E2F43_18025</name>
</gene>
<dbReference type="OrthoDB" id="9799872at2"/>
<comment type="caution">
    <text evidence="1">The sequence shown here is derived from an EMBL/GenBank/DDBJ whole genome shotgun (WGS) entry which is preliminary data.</text>
</comment>
<evidence type="ECO:0000313" key="2">
    <source>
        <dbReference type="Proteomes" id="UP000295554"/>
    </source>
</evidence>